<sequence length="642" mass="69754">MVINICLPQFKPRIHCNKISADGYEVENLISEDLAKRNRGFRSEYFIKPPVHVTLSFPFNIEICRINIDISSGGYQNFTGLDIYTSTSLNKSSWNSPESQFSGLAGQPVSDKDVFTLVGKAILKNQSKVTFSHRGFKPRPPFHQMEAVFYPGSASQDLWNKGPASLSNVSHLKICISHVAGGGLPCIKRLEVWGQPAKSCPQEVMDSVFQVASACLAQGLGIQSAGFMFPMESECVPLSNSDCEQQSLQKLVDVVQDIPEEFLDPITLEIMPFPMLLPSGKVIDQSTLDKCNRSEASWGRVPSDPFTGVAFSQHSQPLPHPSLKARIDHFLLQHSIPGTNLLGRAQVLGVVTPSSLTMSSLKRKMDCMEQSPDDSNHVEPSYFSTTNLLAMSTSESGAKKMKTESDSPLAQMDCSTGPVSHEQKLSESLDIALTSALSSRPSFTARLVKGQQQPHSEGGCSSSWNANAPAEAFVQQRKLTTAAGEPWLPEKGTCLCSVAACYIQNCPRGGKRALPDTELRQCIPCGPGNRGNCFGPNICCGEELGCYVGTSETLRCVEENYLPSPCEAGGKACSSGGRCAAPGVCCNDESCTMDTICLDDDSDRSREPSEKNLTVLDGSASDLLLKLMHLANRQQQGKHQFY</sequence>
<evidence type="ECO:0000259" key="5">
    <source>
        <dbReference type="PROSITE" id="PS51698"/>
    </source>
</evidence>
<reference evidence="7" key="1">
    <citation type="journal article" date="2013" name="Nat. Genet.">
        <title>The draft genomes of soft-shell turtle and green sea turtle yield insights into the development and evolution of the turtle-specific body plan.</title>
        <authorList>
            <person name="Wang Z."/>
            <person name="Pascual-Anaya J."/>
            <person name="Zadissa A."/>
            <person name="Li W."/>
            <person name="Niimura Y."/>
            <person name="Huang Z."/>
            <person name="Li C."/>
            <person name="White S."/>
            <person name="Xiong Z."/>
            <person name="Fang D."/>
            <person name="Wang B."/>
            <person name="Ming Y."/>
            <person name="Chen Y."/>
            <person name="Zheng Y."/>
            <person name="Kuraku S."/>
            <person name="Pignatelli M."/>
            <person name="Herrero J."/>
            <person name="Beal K."/>
            <person name="Nozawa M."/>
            <person name="Li Q."/>
            <person name="Wang J."/>
            <person name="Zhang H."/>
            <person name="Yu L."/>
            <person name="Shigenobu S."/>
            <person name="Wang J."/>
            <person name="Liu J."/>
            <person name="Flicek P."/>
            <person name="Searle S."/>
            <person name="Wang J."/>
            <person name="Kuratani S."/>
            <person name="Yin Y."/>
            <person name="Aken B."/>
            <person name="Zhang G."/>
            <person name="Irie N."/>
        </authorList>
    </citation>
    <scope>NUCLEOTIDE SEQUENCE [LARGE SCALE GENOMIC DNA]</scope>
</reference>
<dbReference type="PROSITE" id="PS00264">
    <property type="entry name" value="NEUROHYPOPHYS_HORM"/>
    <property type="match status" value="1"/>
</dbReference>
<dbReference type="GO" id="GO:0034450">
    <property type="term" value="F:ubiquitin-ubiquitin ligase activity"/>
    <property type="evidence" value="ECO:0007669"/>
    <property type="project" value="TreeGrafter"/>
</dbReference>
<dbReference type="PRINTS" id="PR00831">
    <property type="entry name" value="NEUROPHYSIN"/>
</dbReference>
<dbReference type="Proteomes" id="UP000031443">
    <property type="component" value="Unassembled WGS sequence"/>
</dbReference>
<dbReference type="SMART" id="SM00003">
    <property type="entry name" value="NH"/>
    <property type="match status" value="1"/>
</dbReference>
<dbReference type="FunFam" id="3.30.40.10:FF:000163">
    <property type="entry name" value="Putative ring finger protein 37"/>
    <property type="match status" value="1"/>
</dbReference>
<dbReference type="STRING" id="8469.M7AVX8"/>
<dbReference type="EMBL" id="KB559902">
    <property type="protein sequence ID" value="EMP28859.1"/>
    <property type="molecule type" value="Genomic_DNA"/>
</dbReference>
<dbReference type="InterPro" id="IPR036387">
    <property type="entry name" value="Neurhyp_horm_dom_sf"/>
</dbReference>
<dbReference type="InterPro" id="IPR022423">
    <property type="entry name" value="Neurohypophysial_hormone_CS"/>
</dbReference>
<dbReference type="GO" id="GO:0005576">
    <property type="term" value="C:extracellular region"/>
    <property type="evidence" value="ECO:0007669"/>
    <property type="project" value="InterPro"/>
</dbReference>
<dbReference type="Pfam" id="PF00220">
    <property type="entry name" value="Hormone_4"/>
    <property type="match status" value="1"/>
</dbReference>
<dbReference type="InterPro" id="IPR039925">
    <property type="entry name" value="RNF37_RING-Ubox"/>
</dbReference>
<evidence type="ECO:0000256" key="4">
    <source>
        <dbReference type="ARBA" id="ARBA00023157"/>
    </source>
</evidence>
<gene>
    <name evidence="6" type="ORF">UY3_14035</name>
</gene>
<dbReference type="GO" id="GO:0005634">
    <property type="term" value="C:nucleus"/>
    <property type="evidence" value="ECO:0007669"/>
    <property type="project" value="TreeGrafter"/>
</dbReference>
<dbReference type="InterPro" id="IPR000981">
    <property type="entry name" value="Neurhyp_horm"/>
</dbReference>
<keyword evidence="3" id="KW-0027">Amidation</keyword>
<dbReference type="AlphaFoldDB" id="M7AVX8"/>
<dbReference type="SUPFAM" id="SSF57850">
    <property type="entry name" value="RING/U-box"/>
    <property type="match status" value="1"/>
</dbReference>
<dbReference type="GO" id="GO:0000209">
    <property type="term" value="P:protein polyubiquitination"/>
    <property type="evidence" value="ECO:0007669"/>
    <property type="project" value="TreeGrafter"/>
</dbReference>
<proteinExistence type="inferred from homology"/>
<dbReference type="PROSITE" id="PS51698">
    <property type="entry name" value="U_BOX"/>
    <property type="match status" value="1"/>
</dbReference>
<evidence type="ECO:0000256" key="3">
    <source>
        <dbReference type="ARBA" id="ARBA00022815"/>
    </source>
</evidence>
<dbReference type="Pfam" id="PF19318">
    <property type="entry name" value="DUF5918"/>
    <property type="match status" value="1"/>
</dbReference>
<dbReference type="InterPro" id="IPR039847">
    <property type="entry name" value="Ubox5"/>
</dbReference>
<dbReference type="GO" id="GO:0031625">
    <property type="term" value="F:ubiquitin protein ligase binding"/>
    <property type="evidence" value="ECO:0007669"/>
    <property type="project" value="TreeGrafter"/>
</dbReference>
<keyword evidence="2" id="KW-0165">Cleavage on pair of basic residues</keyword>
<dbReference type="Gene3D" id="2.60.9.10">
    <property type="entry name" value="Neurohypophysial hormone domain"/>
    <property type="match status" value="1"/>
</dbReference>
<dbReference type="PANTHER" id="PTHR13492:SF2">
    <property type="entry name" value="RING FINGER PROTEIN 37"/>
    <property type="match status" value="1"/>
</dbReference>
<protein>
    <submittedName>
        <fullName evidence="6">RING finger protein 37</fullName>
    </submittedName>
</protein>
<dbReference type="FunFam" id="2.60.9.10:FF:000001">
    <property type="entry name" value="oxytocin-neurophysin 1"/>
    <property type="match status" value="1"/>
</dbReference>
<comment type="similarity">
    <text evidence="1">Belongs to the vasopressin/oxytocin family.</text>
</comment>
<evidence type="ECO:0000313" key="7">
    <source>
        <dbReference type="Proteomes" id="UP000031443"/>
    </source>
</evidence>
<name>M7AVX8_CHEMY</name>
<organism evidence="6 7">
    <name type="scientific">Chelonia mydas</name>
    <name type="common">Green sea-turtle</name>
    <name type="synonym">Chelonia agassizi</name>
    <dbReference type="NCBI Taxonomy" id="8469"/>
    <lineage>
        <taxon>Eukaryota</taxon>
        <taxon>Metazoa</taxon>
        <taxon>Chordata</taxon>
        <taxon>Craniata</taxon>
        <taxon>Vertebrata</taxon>
        <taxon>Euteleostomi</taxon>
        <taxon>Archelosauria</taxon>
        <taxon>Testudinata</taxon>
        <taxon>Testudines</taxon>
        <taxon>Cryptodira</taxon>
        <taxon>Durocryptodira</taxon>
        <taxon>Americhelydia</taxon>
        <taxon>Chelonioidea</taxon>
        <taxon>Cheloniidae</taxon>
        <taxon>Chelonia</taxon>
    </lineage>
</organism>
<keyword evidence="4" id="KW-1015">Disulfide bond</keyword>
<evidence type="ECO:0000256" key="1">
    <source>
        <dbReference type="ARBA" id="ARBA00007369"/>
    </source>
</evidence>
<dbReference type="GO" id="GO:0005185">
    <property type="term" value="F:neurohypophyseal hormone activity"/>
    <property type="evidence" value="ECO:0007669"/>
    <property type="project" value="InterPro"/>
</dbReference>
<dbReference type="Pfam" id="PF04564">
    <property type="entry name" value="U-box"/>
    <property type="match status" value="1"/>
</dbReference>
<accession>M7AVX8</accession>
<dbReference type="PANTHER" id="PTHR13492">
    <property type="entry name" value="RING FINGER PROTEIN 37"/>
    <property type="match status" value="1"/>
</dbReference>
<dbReference type="CDD" id="cd16660">
    <property type="entry name" value="RING-Ubox_RNF37"/>
    <property type="match status" value="1"/>
</dbReference>
<dbReference type="InterPro" id="IPR003613">
    <property type="entry name" value="Ubox_domain"/>
</dbReference>
<dbReference type="Pfam" id="PF00184">
    <property type="entry name" value="Hormone_5"/>
    <property type="match status" value="1"/>
</dbReference>
<dbReference type="eggNOG" id="KOG2042">
    <property type="taxonomic scope" value="Eukaryota"/>
</dbReference>
<dbReference type="InterPro" id="IPR045696">
    <property type="entry name" value="Ubox5_N"/>
</dbReference>
<evidence type="ECO:0000256" key="2">
    <source>
        <dbReference type="ARBA" id="ARBA00022685"/>
    </source>
</evidence>
<dbReference type="SMART" id="SM00504">
    <property type="entry name" value="Ubox"/>
    <property type="match status" value="1"/>
</dbReference>
<dbReference type="SUPFAM" id="SSF49606">
    <property type="entry name" value="Neurophysin II"/>
    <property type="match status" value="1"/>
</dbReference>
<dbReference type="InterPro" id="IPR013083">
    <property type="entry name" value="Znf_RING/FYVE/PHD"/>
</dbReference>
<keyword evidence="7" id="KW-1185">Reference proteome</keyword>
<feature type="domain" description="U-box" evidence="5">
    <location>
        <begin position="257"/>
        <end position="337"/>
    </location>
</feature>
<evidence type="ECO:0000313" key="6">
    <source>
        <dbReference type="EMBL" id="EMP28859.1"/>
    </source>
</evidence>
<dbReference type="Gene3D" id="3.30.40.10">
    <property type="entry name" value="Zinc/RING finger domain, C3HC4 (zinc finger)"/>
    <property type="match status" value="1"/>
</dbReference>